<reference evidence="6 7" key="1">
    <citation type="journal article" date="2020" name="Int. J. Syst. Evol. Microbiol.">
        <title>Novel acetic acid bacteria from cider fermentations: Acetobacter conturbans sp. nov. and Acetobacter fallax sp. nov.</title>
        <authorList>
            <person name="Sombolestani A.S."/>
            <person name="Cleenwerck I."/>
            <person name="Cnockaert M."/>
            <person name="Borremans W."/>
            <person name="Wieme A.D."/>
            <person name="De Vuyst L."/>
            <person name="Vandamme P."/>
        </authorList>
    </citation>
    <scope>NUCLEOTIDE SEQUENCE [LARGE SCALE GENOMIC DNA]</scope>
    <source>
        <strain evidence="6 7">LMG 1637</strain>
    </source>
</reference>
<dbReference type="EMBL" id="WOSW01000001">
    <property type="protein sequence ID" value="NHO31168.1"/>
    <property type="molecule type" value="Genomic_DNA"/>
</dbReference>
<keyword evidence="3" id="KW-0238">DNA-binding</keyword>
<dbReference type="Pfam" id="PF03466">
    <property type="entry name" value="LysR_substrate"/>
    <property type="match status" value="1"/>
</dbReference>
<dbReference type="InterPro" id="IPR050950">
    <property type="entry name" value="HTH-type_LysR_regulators"/>
</dbReference>
<evidence type="ECO:0000256" key="3">
    <source>
        <dbReference type="ARBA" id="ARBA00023125"/>
    </source>
</evidence>
<proteinExistence type="inferred from homology"/>
<name>A0ABX0K8L9_9PROT</name>
<evidence type="ECO:0000256" key="1">
    <source>
        <dbReference type="ARBA" id="ARBA00009437"/>
    </source>
</evidence>
<sequence length="313" mass="34006">MREWRPGQVLRVHDRAILYFDAVREYGSIREAARRLNVTPSALTRQLGQMEAEIGAPLFDRLPGGMVLTAAGEIVARHIVTVLQDARRTDERIAALRGGHEGRVGVMAVAGVMGGLLPRILQRMMVRYPGIVTHAEAGSPGMIARALSSGQTDLGIAFSLEPMPDLRQITVATFPIGAIVPAGHPLSRKPSVTVAECLKYPLILPSPTLSLRWVMEPFLRPYREQLKIVVETGSIELTNRMVALGTGVSFQSWLALEPGNTGLVHIPLKDAGATTDLGVYVREARWLPPSLEELIGEVRAALWDTGGGTDQAF</sequence>
<dbReference type="Gene3D" id="3.40.190.290">
    <property type="match status" value="1"/>
</dbReference>
<dbReference type="InterPro" id="IPR036388">
    <property type="entry name" value="WH-like_DNA-bd_sf"/>
</dbReference>
<dbReference type="SUPFAM" id="SSF46785">
    <property type="entry name" value="Winged helix' DNA-binding domain"/>
    <property type="match status" value="1"/>
</dbReference>
<dbReference type="InterPro" id="IPR000847">
    <property type="entry name" value="LysR_HTH_N"/>
</dbReference>
<dbReference type="PANTHER" id="PTHR30419:SF2">
    <property type="entry name" value="LYSR FAMILY TRANSCRIPTIONAL REGULATOR"/>
    <property type="match status" value="1"/>
</dbReference>
<evidence type="ECO:0000313" key="7">
    <source>
        <dbReference type="Proteomes" id="UP000615326"/>
    </source>
</evidence>
<evidence type="ECO:0000256" key="2">
    <source>
        <dbReference type="ARBA" id="ARBA00023015"/>
    </source>
</evidence>
<keyword evidence="2" id="KW-0805">Transcription regulation</keyword>
<organism evidence="6 7">
    <name type="scientific">Acetobacter fallax</name>
    <dbReference type="NCBI Taxonomy" id="1737473"/>
    <lineage>
        <taxon>Bacteria</taxon>
        <taxon>Pseudomonadati</taxon>
        <taxon>Pseudomonadota</taxon>
        <taxon>Alphaproteobacteria</taxon>
        <taxon>Acetobacterales</taxon>
        <taxon>Acetobacteraceae</taxon>
        <taxon>Acetobacter</taxon>
    </lineage>
</organism>
<gene>
    <name evidence="6" type="ORF">GOB84_01065</name>
</gene>
<comment type="similarity">
    <text evidence="1">Belongs to the LysR transcriptional regulatory family.</text>
</comment>
<dbReference type="Gene3D" id="1.10.10.10">
    <property type="entry name" value="Winged helix-like DNA-binding domain superfamily/Winged helix DNA-binding domain"/>
    <property type="match status" value="1"/>
</dbReference>
<keyword evidence="7" id="KW-1185">Reference proteome</keyword>
<protein>
    <submittedName>
        <fullName evidence="6">LysR family transcriptional regulator</fullName>
    </submittedName>
</protein>
<evidence type="ECO:0000256" key="4">
    <source>
        <dbReference type="ARBA" id="ARBA00023163"/>
    </source>
</evidence>
<comment type="caution">
    <text evidence="6">The sequence shown here is derived from an EMBL/GenBank/DDBJ whole genome shotgun (WGS) entry which is preliminary data.</text>
</comment>
<dbReference type="Pfam" id="PF00126">
    <property type="entry name" value="HTH_1"/>
    <property type="match status" value="1"/>
</dbReference>
<dbReference type="Proteomes" id="UP000615326">
    <property type="component" value="Unassembled WGS sequence"/>
</dbReference>
<evidence type="ECO:0000313" key="6">
    <source>
        <dbReference type="EMBL" id="NHO31168.1"/>
    </source>
</evidence>
<keyword evidence="4" id="KW-0804">Transcription</keyword>
<feature type="domain" description="HTH lysR-type" evidence="5">
    <location>
        <begin position="19"/>
        <end position="69"/>
    </location>
</feature>
<dbReference type="InterPro" id="IPR036390">
    <property type="entry name" value="WH_DNA-bd_sf"/>
</dbReference>
<evidence type="ECO:0000259" key="5">
    <source>
        <dbReference type="PROSITE" id="PS50931"/>
    </source>
</evidence>
<accession>A0ABX0K8L9</accession>
<dbReference type="SUPFAM" id="SSF53850">
    <property type="entry name" value="Periplasmic binding protein-like II"/>
    <property type="match status" value="1"/>
</dbReference>
<dbReference type="PROSITE" id="PS50931">
    <property type="entry name" value="HTH_LYSR"/>
    <property type="match status" value="1"/>
</dbReference>
<dbReference type="PANTHER" id="PTHR30419">
    <property type="entry name" value="HTH-TYPE TRANSCRIPTIONAL REGULATOR YBHD"/>
    <property type="match status" value="1"/>
</dbReference>
<dbReference type="InterPro" id="IPR005119">
    <property type="entry name" value="LysR_subst-bd"/>
</dbReference>